<name>A0ACD3B1N4_9AGAR</name>
<evidence type="ECO:0000313" key="2">
    <source>
        <dbReference type="Proteomes" id="UP000308600"/>
    </source>
</evidence>
<dbReference type="Proteomes" id="UP000308600">
    <property type="component" value="Unassembled WGS sequence"/>
</dbReference>
<gene>
    <name evidence="1" type="ORF">BDN72DRAFT_895351</name>
</gene>
<dbReference type="EMBL" id="ML208293">
    <property type="protein sequence ID" value="TFK71792.1"/>
    <property type="molecule type" value="Genomic_DNA"/>
</dbReference>
<proteinExistence type="predicted"/>
<reference evidence="1 2" key="1">
    <citation type="journal article" date="2019" name="Nat. Ecol. Evol.">
        <title>Megaphylogeny resolves global patterns of mushroom evolution.</title>
        <authorList>
            <person name="Varga T."/>
            <person name="Krizsan K."/>
            <person name="Foldi C."/>
            <person name="Dima B."/>
            <person name="Sanchez-Garcia M."/>
            <person name="Sanchez-Ramirez S."/>
            <person name="Szollosi G.J."/>
            <person name="Szarkandi J.G."/>
            <person name="Papp V."/>
            <person name="Albert L."/>
            <person name="Andreopoulos W."/>
            <person name="Angelini C."/>
            <person name="Antonin V."/>
            <person name="Barry K.W."/>
            <person name="Bougher N.L."/>
            <person name="Buchanan P."/>
            <person name="Buyck B."/>
            <person name="Bense V."/>
            <person name="Catcheside P."/>
            <person name="Chovatia M."/>
            <person name="Cooper J."/>
            <person name="Damon W."/>
            <person name="Desjardin D."/>
            <person name="Finy P."/>
            <person name="Geml J."/>
            <person name="Haridas S."/>
            <person name="Hughes K."/>
            <person name="Justo A."/>
            <person name="Karasinski D."/>
            <person name="Kautmanova I."/>
            <person name="Kiss B."/>
            <person name="Kocsube S."/>
            <person name="Kotiranta H."/>
            <person name="LaButti K.M."/>
            <person name="Lechner B.E."/>
            <person name="Liimatainen K."/>
            <person name="Lipzen A."/>
            <person name="Lukacs Z."/>
            <person name="Mihaltcheva S."/>
            <person name="Morgado L.N."/>
            <person name="Niskanen T."/>
            <person name="Noordeloos M.E."/>
            <person name="Ohm R.A."/>
            <person name="Ortiz-Santana B."/>
            <person name="Ovrebo C."/>
            <person name="Racz N."/>
            <person name="Riley R."/>
            <person name="Savchenko A."/>
            <person name="Shiryaev A."/>
            <person name="Soop K."/>
            <person name="Spirin V."/>
            <person name="Szebenyi C."/>
            <person name="Tomsovsky M."/>
            <person name="Tulloss R.E."/>
            <person name="Uehling J."/>
            <person name="Grigoriev I.V."/>
            <person name="Vagvolgyi C."/>
            <person name="Papp T."/>
            <person name="Martin F.M."/>
            <person name="Miettinen O."/>
            <person name="Hibbett D.S."/>
            <person name="Nagy L.G."/>
        </authorList>
    </citation>
    <scope>NUCLEOTIDE SEQUENCE [LARGE SCALE GENOMIC DNA]</scope>
    <source>
        <strain evidence="1 2">NL-1719</strain>
    </source>
</reference>
<protein>
    <submittedName>
        <fullName evidence="1">Uncharacterized protein</fullName>
    </submittedName>
</protein>
<keyword evidence="2" id="KW-1185">Reference proteome</keyword>
<accession>A0ACD3B1N4</accession>
<evidence type="ECO:0000313" key="1">
    <source>
        <dbReference type="EMBL" id="TFK71792.1"/>
    </source>
</evidence>
<sequence>MSSAPVSDSKASIRKWEGSFKSLFLHGRWVETPTGTIIAGWCGASLQFIIKGATKLQFKFGAATEKKDRSSRGSMFAVLLREVNTDSAIGWTEAFNGEADAFSPEIELEVESEYDVEFMLIDWASLIELEGIWIDQGDISAPPPKSQYDVLFIGDSMPCGFVEDGSDLGLIPHGCLNGYAFCARQALRDAGTTINVELVACPAITLVDLVQEDNTLVGMQNRFFQVTPWDSTPYTPSGSPQVAVLALGINDEFQGVTPDTFFKQQRDFIAKLLEIYPSLKHVWLIVPIRDEGAPDLVAYRNKMDSGEVEWPTSVPSVDFKVIDLDGDAKISTLDGLHPSVEGHLLLGEKLAQLLREHGPTSGR</sequence>
<organism evidence="1 2">
    <name type="scientific">Pluteus cervinus</name>
    <dbReference type="NCBI Taxonomy" id="181527"/>
    <lineage>
        <taxon>Eukaryota</taxon>
        <taxon>Fungi</taxon>
        <taxon>Dikarya</taxon>
        <taxon>Basidiomycota</taxon>
        <taxon>Agaricomycotina</taxon>
        <taxon>Agaricomycetes</taxon>
        <taxon>Agaricomycetidae</taxon>
        <taxon>Agaricales</taxon>
        <taxon>Pluteineae</taxon>
        <taxon>Pluteaceae</taxon>
        <taxon>Pluteus</taxon>
    </lineage>
</organism>